<gene>
    <name evidence="1" type="ORF">NPRO_12150</name>
</gene>
<organism evidence="1 2">
    <name type="scientific">Candidatus Nitrosymbiomonas proteolyticus</name>
    <dbReference type="NCBI Taxonomy" id="2608984"/>
    <lineage>
        <taxon>Bacteria</taxon>
        <taxon>Bacillati</taxon>
        <taxon>Armatimonadota</taxon>
        <taxon>Armatimonadota incertae sedis</taxon>
        <taxon>Candidatus Nitrosymbiomonas</taxon>
    </lineage>
</organism>
<dbReference type="Proteomes" id="UP000662873">
    <property type="component" value="Chromosome"/>
</dbReference>
<name>A0A809R7W5_9BACT</name>
<dbReference type="EMBL" id="AP021858">
    <property type="protein sequence ID" value="BBO23620.1"/>
    <property type="molecule type" value="Genomic_DNA"/>
</dbReference>
<proteinExistence type="predicted"/>
<reference evidence="1" key="1">
    <citation type="journal article" name="DNA Res.">
        <title>The physiological potential of anammox bacteria as revealed by their core genome structure.</title>
        <authorList>
            <person name="Okubo T."/>
            <person name="Toyoda A."/>
            <person name="Fukuhara K."/>
            <person name="Uchiyama I."/>
            <person name="Harigaya Y."/>
            <person name="Kuroiwa M."/>
            <person name="Suzuki T."/>
            <person name="Murakami Y."/>
            <person name="Suwa Y."/>
            <person name="Takami H."/>
        </authorList>
    </citation>
    <scope>NUCLEOTIDE SEQUENCE</scope>
    <source>
        <strain evidence="1">317325-2</strain>
    </source>
</reference>
<accession>A0A809R7W5</accession>
<dbReference type="AlphaFoldDB" id="A0A809R7W5"/>
<evidence type="ECO:0000313" key="1">
    <source>
        <dbReference type="EMBL" id="BBO23620.1"/>
    </source>
</evidence>
<sequence length="205" mass="22315">MWATGRRASGSVRKEVEIIRFACLSLIAAIGIGAGCGSPGIPKDTSSEPEGARTVSTVSTGTAELVRYGKGEDRPKLWSVRWRTADLEYSEAEEFSMKMDHVSGALYAKNEPVAEFRADSAYADKASDTLILRGHVWVEALNPNGTVFCSEVKWLADSEVIQASGGVRLESRDYKLGPIETLWCSPDLRRAGTPDLFAKSREVKG</sequence>
<dbReference type="KEGG" id="npy:NPRO_12150"/>
<evidence type="ECO:0008006" key="3">
    <source>
        <dbReference type="Google" id="ProtNLM"/>
    </source>
</evidence>
<protein>
    <recommendedName>
        <fullName evidence="3">LPS export ABC transporter periplasmic protein LptC</fullName>
    </recommendedName>
</protein>
<evidence type="ECO:0000313" key="2">
    <source>
        <dbReference type="Proteomes" id="UP000662873"/>
    </source>
</evidence>